<evidence type="ECO:0000256" key="2">
    <source>
        <dbReference type="SAM" id="MobiDB-lite"/>
    </source>
</evidence>
<dbReference type="InterPro" id="IPR010565">
    <property type="entry name" value="Muskelin_N"/>
</dbReference>
<feature type="compositionally biased region" description="Low complexity" evidence="2">
    <location>
        <begin position="285"/>
        <end position="296"/>
    </location>
</feature>
<feature type="compositionally biased region" description="Polar residues" evidence="2">
    <location>
        <begin position="255"/>
        <end position="269"/>
    </location>
</feature>
<dbReference type="Proteomes" id="UP001212997">
    <property type="component" value="Unassembled WGS sequence"/>
</dbReference>
<evidence type="ECO:0000259" key="3">
    <source>
        <dbReference type="Pfam" id="PF06588"/>
    </source>
</evidence>
<evidence type="ECO:0000313" key="5">
    <source>
        <dbReference type="Proteomes" id="UP001212997"/>
    </source>
</evidence>
<dbReference type="InterPro" id="IPR052456">
    <property type="entry name" value="CTLH_complex_component"/>
</dbReference>
<dbReference type="SUPFAM" id="SSF50965">
    <property type="entry name" value="Galactose oxidase, central domain"/>
    <property type="match status" value="1"/>
</dbReference>
<dbReference type="EMBL" id="JANAWD010000019">
    <property type="protein sequence ID" value="KAJ3490978.1"/>
    <property type="molecule type" value="Genomic_DNA"/>
</dbReference>
<gene>
    <name evidence="4" type="ORF">NLI96_g1035</name>
</gene>
<dbReference type="Pfam" id="PF24681">
    <property type="entry name" value="Kelch_KLHDC2_KLHL20_DRC7"/>
    <property type="match status" value="1"/>
</dbReference>
<keyword evidence="5" id="KW-1185">Reference proteome</keyword>
<keyword evidence="1" id="KW-0677">Repeat</keyword>
<dbReference type="GO" id="GO:0005737">
    <property type="term" value="C:cytoplasm"/>
    <property type="evidence" value="ECO:0007669"/>
    <property type="project" value="TreeGrafter"/>
</dbReference>
<feature type="compositionally biased region" description="Basic and acidic residues" evidence="2">
    <location>
        <begin position="698"/>
        <end position="708"/>
    </location>
</feature>
<comment type="caution">
    <text evidence="4">The sequence shown here is derived from an EMBL/GenBank/DDBJ whole genome shotgun (WGS) entry which is preliminary data.</text>
</comment>
<evidence type="ECO:0000256" key="1">
    <source>
        <dbReference type="ARBA" id="ARBA00022737"/>
    </source>
</evidence>
<accession>A0AAD5VGT6</accession>
<proteinExistence type="predicted"/>
<name>A0AAD5VGT6_9APHY</name>
<dbReference type="AlphaFoldDB" id="A0AAD5VGT6"/>
<feature type="domain" description="Muskelin N-terminal" evidence="3">
    <location>
        <begin position="7"/>
        <end position="85"/>
    </location>
</feature>
<evidence type="ECO:0000313" key="4">
    <source>
        <dbReference type="EMBL" id="KAJ3490978.1"/>
    </source>
</evidence>
<reference evidence="4" key="1">
    <citation type="submission" date="2022-07" db="EMBL/GenBank/DDBJ databases">
        <title>Genome Sequence of Physisporinus lineatus.</title>
        <authorList>
            <person name="Buettner E."/>
        </authorList>
    </citation>
    <scope>NUCLEOTIDE SEQUENCE</scope>
    <source>
        <strain evidence="4">VT162</strain>
    </source>
</reference>
<dbReference type="InterPro" id="IPR011043">
    <property type="entry name" value="Gal_Oxase/kelch_b-propeller"/>
</dbReference>
<feature type="compositionally biased region" description="Polar residues" evidence="2">
    <location>
        <begin position="732"/>
        <end position="757"/>
    </location>
</feature>
<dbReference type="Gene3D" id="2.60.120.260">
    <property type="entry name" value="Galactose-binding domain-like"/>
    <property type="match status" value="1"/>
</dbReference>
<protein>
    <recommendedName>
        <fullName evidence="3">Muskelin N-terminal domain-containing protein</fullName>
    </recommendedName>
</protein>
<organism evidence="4 5">
    <name type="scientific">Meripilus lineatus</name>
    <dbReference type="NCBI Taxonomy" id="2056292"/>
    <lineage>
        <taxon>Eukaryota</taxon>
        <taxon>Fungi</taxon>
        <taxon>Dikarya</taxon>
        <taxon>Basidiomycota</taxon>
        <taxon>Agaricomycotina</taxon>
        <taxon>Agaricomycetes</taxon>
        <taxon>Polyporales</taxon>
        <taxon>Meripilaceae</taxon>
        <taxon>Meripilus</taxon>
    </lineage>
</organism>
<dbReference type="Pfam" id="PF06588">
    <property type="entry name" value="Muskelin_N"/>
    <property type="match status" value="1"/>
</dbReference>
<sequence length="817" mass="91114">MNNAGLAFPTRFIKIVPLSAHGPNFHTSIWYVKLTGIMNERYVENVRSSYEQYQEITILRHIVKHLRQRRLLTAYHNILNQTNLSGAFEHPLLTSLHDLLVLKGSFPEAEDVVSSMASQGLFSSSIYSSRPEAIWNQIDGSLDMDGDPLPAPTPRGGHAMCFDRIEGRIYLFGGYDGKKSLDDFWVFNIQDHSWKLIPPRLNFGDPPPSPRACHKMVFDDSTGDIYLLGSLDDTSSPELPNDPHGLPPPTVHVSTVTGMTPRGSASSREGSPVNIVIHSPPPPGSISRSGSAGSPSTRGLTSELYRYRTRGPDSGKWEVVSYDTSAQGGPNLVFDHQMAIDSDSQTIYVSGGHEVNRDWNNSRYSGIYSYEIRSGTWTLLHSSEPSGDHPHIVPRFGHSMVLDANSQSLFIFAGRREDKYFSDMYTIHIPTRTVTNLFTNFTESGGPNACFTQRAVLDPELKEIYLFCGLSKEGAGQLEGLEMGSPYWMYRFERPDQPGKWTKIHCDPSPPYEPSSTSQGEFSSVPHPRFAHQVVYDIKTKTVYMHGGNGGLGKDETYDDGPDIATNYGPSGSGNAGIVRVTAGLPTRTEEGRDVPMEGVSGTPEKDNLRLDDFWTMQLKRPLPEQIVRRGQFLIRQQQFREMCEDSEPVKALTFLQTRVSAVVDHSDPKETEIFRSLLTHLLAPPQPPSIPISLKQPRNEGLEDAPRKRSRPDTPSNLSQDAEDEAMVDETLSQAHRSTSSLQLPTAIHSSTSSRPLSLFRPDPMEARLTSSDKLSQARFRQRTQVFEDVLVFVNDEAKQPERNLLALVSVDQEEL</sequence>
<dbReference type="PANTHER" id="PTHR15526:SF5">
    <property type="entry name" value="MUSKELIN"/>
    <property type="match status" value="1"/>
</dbReference>
<feature type="region of interest" description="Disordered" evidence="2">
    <location>
        <begin position="255"/>
        <end position="300"/>
    </location>
</feature>
<dbReference type="InterPro" id="IPR015915">
    <property type="entry name" value="Kelch-typ_b-propeller"/>
</dbReference>
<feature type="region of interest" description="Disordered" evidence="2">
    <location>
        <begin position="686"/>
        <end position="762"/>
    </location>
</feature>
<dbReference type="Gene3D" id="2.120.10.80">
    <property type="entry name" value="Kelch-type beta propeller"/>
    <property type="match status" value="2"/>
</dbReference>
<dbReference type="PANTHER" id="PTHR15526">
    <property type="entry name" value="MUSKELIN"/>
    <property type="match status" value="1"/>
</dbReference>